<name>A0A9Q0Q0D5_SALPP</name>
<dbReference type="PANTHER" id="PTHR46929">
    <property type="entry name" value="EXPRESSED PROTEIN"/>
    <property type="match status" value="1"/>
</dbReference>
<dbReference type="Proteomes" id="UP001151532">
    <property type="component" value="Chromosome 6"/>
</dbReference>
<dbReference type="Pfam" id="PF12776">
    <property type="entry name" value="Myb_DNA-bind_3"/>
    <property type="match status" value="1"/>
</dbReference>
<gene>
    <name evidence="2" type="ORF">OIU79_011302</name>
</gene>
<dbReference type="EMBL" id="JAPFFK010000017">
    <property type="protein sequence ID" value="KAJ6697719.1"/>
    <property type="molecule type" value="Genomic_DNA"/>
</dbReference>
<dbReference type="PANTHER" id="PTHR46929:SF33">
    <property type="entry name" value="L10-INTERACTING MYB DOMAIN-CONTAINING PROTEIN-LIKE ISOFORM X1"/>
    <property type="match status" value="1"/>
</dbReference>
<dbReference type="GO" id="GO:0003677">
    <property type="term" value="F:DNA binding"/>
    <property type="evidence" value="ECO:0007669"/>
    <property type="project" value="UniProtKB-KW"/>
</dbReference>
<protein>
    <submittedName>
        <fullName evidence="2">MYB/SANT-LIKE DNA-BINDING DOMAIN PROTEIN</fullName>
    </submittedName>
</protein>
<keyword evidence="3" id="KW-1185">Reference proteome</keyword>
<evidence type="ECO:0000313" key="2">
    <source>
        <dbReference type="EMBL" id="KAJ6697719.1"/>
    </source>
</evidence>
<proteinExistence type="predicted"/>
<accession>A0A9Q0Q0D5</accession>
<dbReference type="OrthoDB" id="813841at2759"/>
<dbReference type="InterPro" id="IPR024752">
    <property type="entry name" value="Myb/SANT-like_dom"/>
</dbReference>
<keyword evidence="2" id="KW-0238">DNA-binding</keyword>
<evidence type="ECO:0000259" key="1">
    <source>
        <dbReference type="Pfam" id="PF12776"/>
    </source>
</evidence>
<feature type="domain" description="Myb/SANT-like" evidence="1">
    <location>
        <begin position="1"/>
        <end position="60"/>
    </location>
</feature>
<organism evidence="2 3">
    <name type="scientific">Salix purpurea</name>
    <name type="common">Purple osier willow</name>
    <dbReference type="NCBI Taxonomy" id="77065"/>
    <lineage>
        <taxon>Eukaryota</taxon>
        <taxon>Viridiplantae</taxon>
        <taxon>Streptophyta</taxon>
        <taxon>Embryophyta</taxon>
        <taxon>Tracheophyta</taxon>
        <taxon>Spermatophyta</taxon>
        <taxon>Magnoliopsida</taxon>
        <taxon>eudicotyledons</taxon>
        <taxon>Gunneridae</taxon>
        <taxon>Pentapetalae</taxon>
        <taxon>rosids</taxon>
        <taxon>fabids</taxon>
        <taxon>Malpighiales</taxon>
        <taxon>Salicaceae</taxon>
        <taxon>Saliceae</taxon>
        <taxon>Salix</taxon>
    </lineage>
</organism>
<reference evidence="2" key="1">
    <citation type="submission" date="2022-11" db="EMBL/GenBank/DDBJ databases">
        <authorList>
            <person name="Hyden B.L."/>
            <person name="Feng K."/>
            <person name="Yates T."/>
            <person name="Jawdy S."/>
            <person name="Smart L.B."/>
            <person name="Muchero W."/>
        </authorList>
    </citation>
    <scope>NUCLEOTIDE SEQUENCE</scope>
    <source>
        <tissue evidence="2">Shoot tip</tissue>
    </source>
</reference>
<evidence type="ECO:0000313" key="3">
    <source>
        <dbReference type="Proteomes" id="UP001151532"/>
    </source>
</evidence>
<sequence length="103" mass="12485">MTASFNIKFQSHHDKDVLKNRYKHLRRLYNEIKNLLDNSGFSWDETREMITTKDHIWDAYIKAHPDARSYRVKTVPGYQKLCVIIGQRKFWWKIQPFGSMHRC</sequence>
<dbReference type="AlphaFoldDB" id="A0A9Q0Q0D5"/>
<comment type="caution">
    <text evidence="2">The sequence shown here is derived from an EMBL/GenBank/DDBJ whole genome shotgun (WGS) entry which is preliminary data.</text>
</comment>
<reference evidence="2" key="2">
    <citation type="journal article" date="2023" name="Int. J. Mol. Sci.">
        <title>De Novo Assembly and Annotation of 11 Diverse Shrub Willow (Salix) Genomes Reveals Novel Gene Organization in Sex-Linked Regions.</title>
        <authorList>
            <person name="Hyden B."/>
            <person name="Feng K."/>
            <person name="Yates T.B."/>
            <person name="Jawdy S."/>
            <person name="Cereghino C."/>
            <person name="Smart L.B."/>
            <person name="Muchero W."/>
        </authorList>
    </citation>
    <scope>NUCLEOTIDE SEQUENCE</scope>
    <source>
        <tissue evidence="2">Shoot tip</tissue>
    </source>
</reference>